<dbReference type="VEuPathDB" id="FungiDB:C8Q69DRAFT_480595"/>
<dbReference type="GO" id="GO:0005739">
    <property type="term" value="C:mitochondrion"/>
    <property type="evidence" value="ECO:0007669"/>
    <property type="project" value="GOC"/>
</dbReference>
<dbReference type="Proteomes" id="UP000283841">
    <property type="component" value="Unassembled WGS sequence"/>
</dbReference>
<proteinExistence type="predicted"/>
<gene>
    <name evidence="3" type="ORF">C8Q69DRAFT_480595</name>
</gene>
<dbReference type="PANTHER" id="PTHR13156">
    <property type="entry name" value="NADH-UBIQUINONE OXIDOREDUCTASE 13 KD-A SUBUNIT"/>
    <property type="match status" value="1"/>
</dbReference>
<dbReference type="OrthoDB" id="307899at2759"/>
<reference evidence="3 4" key="1">
    <citation type="journal article" date="2018" name="Front. Microbiol.">
        <title>Genomic and genetic insights into a cosmopolitan fungus, Paecilomyces variotii (Eurotiales).</title>
        <authorList>
            <person name="Urquhart A.S."/>
            <person name="Mondo S.J."/>
            <person name="Makela M.R."/>
            <person name="Hane J.K."/>
            <person name="Wiebenga A."/>
            <person name="He G."/>
            <person name="Mihaltcheva S."/>
            <person name="Pangilinan J."/>
            <person name="Lipzen A."/>
            <person name="Barry K."/>
            <person name="de Vries R.P."/>
            <person name="Grigoriev I.V."/>
            <person name="Idnurm A."/>
        </authorList>
    </citation>
    <scope>NUCLEOTIDE SEQUENCE [LARGE SCALE GENOMIC DNA]</scope>
    <source>
        <strain evidence="3 4">CBS 101075</strain>
    </source>
</reference>
<protein>
    <submittedName>
        <fullName evidence="3">NADH-ubiquinone oxidoreductase</fullName>
    </submittedName>
</protein>
<sequence length="215" mass="23647">MFSSARSRIAALSTRPGAFALPRAGYSSTAARLLPENVIPANDPTPRQPKPNVSATNATPVDSVGAWDAALQEEPEVGERSRQLQAPNRATTWAKSQQPRAQAMTGPRFEQTIIELQPQPLAAIELIHRQPVRWQKKRVVECDGGGGPTGHPRIFINVDKPQICHCTYCGLPFAHEKHRPYLESLPATTYPLKATGDPAEVNETQRVTDSGWEQR</sequence>
<dbReference type="GeneID" id="39600813"/>
<accession>A0A443HJA7</accession>
<dbReference type="STRING" id="264951.A0A443HJA7"/>
<dbReference type="AlphaFoldDB" id="A0A443HJA7"/>
<feature type="compositionally biased region" description="Polar residues" evidence="1">
    <location>
        <begin position="202"/>
        <end position="215"/>
    </location>
</feature>
<evidence type="ECO:0000313" key="4">
    <source>
        <dbReference type="Proteomes" id="UP000283841"/>
    </source>
</evidence>
<keyword evidence="4" id="KW-1185">Reference proteome</keyword>
<dbReference type="PANTHER" id="PTHR13156:SF0">
    <property type="entry name" value="NADH DEHYDROGENASE [UBIQUINONE] IRON-SULFUR PROTEIN 6, MITOCHONDRIAL"/>
    <property type="match status" value="1"/>
</dbReference>
<feature type="region of interest" description="Disordered" evidence="1">
    <location>
        <begin position="37"/>
        <end position="61"/>
    </location>
</feature>
<dbReference type="RefSeq" id="XP_028481555.1">
    <property type="nucleotide sequence ID" value="XM_028631536.1"/>
</dbReference>
<name>A0A443HJA7_BYSSP</name>
<dbReference type="FunFam" id="2.60.260.40:FF:000003">
    <property type="entry name" value="NADH dehydrogenase [ubiquinone] iron-sulfur protein 6, mitochondrial"/>
    <property type="match status" value="1"/>
</dbReference>
<dbReference type="EMBL" id="RCNU01000015">
    <property type="protein sequence ID" value="RWQ91910.1"/>
    <property type="molecule type" value="Genomic_DNA"/>
</dbReference>
<comment type="caution">
    <text evidence="3">The sequence shown here is derived from an EMBL/GenBank/DDBJ whole genome shotgun (WGS) entry which is preliminary data.</text>
</comment>
<evidence type="ECO:0000259" key="2">
    <source>
        <dbReference type="Pfam" id="PF10276"/>
    </source>
</evidence>
<dbReference type="GO" id="GO:0006120">
    <property type="term" value="P:mitochondrial electron transport, NADH to ubiquinone"/>
    <property type="evidence" value="ECO:0007669"/>
    <property type="project" value="TreeGrafter"/>
</dbReference>
<dbReference type="Pfam" id="PF10276">
    <property type="entry name" value="zf-CHCC"/>
    <property type="match status" value="1"/>
</dbReference>
<organism evidence="3 4">
    <name type="scientific">Byssochlamys spectabilis</name>
    <name type="common">Paecilomyces variotii</name>
    <dbReference type="NCBI Taxonomy" id="264951"/>
    <lineage>
        <taxon>Eukaryota</taxon>
        <taxon>Fungi</taxon>
        <taxon>Dikarya</taxon>
        <taxon>Ascomycota</taxon>
        <taxon>Pezizomycotina</taxon>
        <taxon>Eurotiomycetes</taxon>
        <taxon>Eurotiomycetidae</taxon>
        <taxon>Eurotiales</taxon>
        <taxon>Thermoascaceae</taxon>
        <taxon>Paecilomyces</taxon>
    </lineage>
</organism>
<dbReference type="Gene3D" id="2.60.260.40">
    <property type="entry name" value="q5lls5 like domains"/>
    <property type="match status" value="1"/>
</dbReference>
<feature type="compositionally biased region" description="Polar residues" evidence="1">
    <location>
        <begin position="51"/>
        <end position="60"/>
    </location>
</feature>
<feature type="domain" description="Zinc finger CHCC-type" evidence="2">
    <location>
        <begin position="138"/>
        <end position="173"/>
    </location>
</feature>
<feature type="region of interest" description="Disordered" evidence="1">
    <location>
        <begin position="193"/>
        <end position="215"/>
    </location>
</feature>
<feature type="region of interest" description="Disordered" evidence="1">
    <location>
        <begin position="73"/>
        <end position="101"/>
    </location>
</feature>
<keyword evidence="3" id="KW-0830">Ubiquinone</keyword>
<dbReference type="InterPro" id="IPR019401">
    <property type="entry name" value="Znf_CHCC"/>
</dbReference>
<feature type="compositionally biased region" description="Polar residues" evidence="1">
    <location>
        <begin position="83"/>
        <end position="100"/>
    </location>
</feature>
<evidence type="ECO:0000256" key="1">
    <source>
        <dbReference type="SAM" id="MobiDB-lite"/>
    </source>
</evidence>
<evidence type="ECO:0000313" key="3">
    <source>
        <dbReference type="EMBL" id="RWQ91910.1"/>
    </source>
</evidence>